<dbReference type="SMART" id="SM00480">
    <property type="entry name" value="POL3Bc"/>
    <property type="match status" value="1"/>
</dbReference>
<feature type="domain" description="DNA polymerase III beta sliding clamp C-terminal" evidence="14">
    <location>
        <begin position="246"/>
        <end position="355"/>
    </location>
</feature>
<evidence type="ECO:0000256" key="2">
    <source>
        <dbReference type="ARBA" id="ARBA00010752"/>
    </source>
</evidence>
<evidence type="ECO:0000256" key="9">
    <source>
        <dbReference type="ARBA" id="ARBA00023125"/>
    </source>
</evidence>
<evidence type="ECO:0000256" key="5">
    <source>
        <dbReference type="ARBA" id="ARBA00022679"/>
    </source>
</evidence>
<organism evidence="15 16">
    <name type="scientific">Acidihalobacter prosperus</name>
    <dbReference type="NCBI Taxonomy" id="160660"/>
    <lineage>
        <taxon>Bacteria</taxon>
        <taxon>Pseudomonadati</taxon>
        <taxon>Pseudomonadota</taxon>
        <taxon>Gammaproteobacteria</taxon>
        <taxon>Chromatiales</taxon>
        <taxon>Ectothiorhodospiraceae</taxon>
        <taxon>Acidihalobacter</taxon>
    </lineage>
</organism>
<evidence type="ECO:0000256" key="1">
    <source>
        <dbReference type="ARBA" id="ARBA00004496"/>
    </source>
</evidence>
<name>A0A1A6C329_9GAMM</name>
<evidence type="ECO:0000313" key="15">
    <source>
        <dbReference type="EMBL" id="OBS08961.1"/>
    </source>
</evidence>
<evidence type="ECO:0000259" key="12">
    <source>
        <dbReference type="Pfam" id="PF00712"/>
    </source>
</evidence>
<dbReference type="NCBIfam" id="TIGR00663">
    <property type="entry name" value="dnan"/>
    <property type="match status" value="1"/>
</dbReference>
<accession>A0A1A6C329</accession>
<reference evidence="15 16" key="1">
    <citation type="journal article" date="2014" name="Genome Announc.">
        <title>Draft Genome Sequence of the Iron-Oxidizing, Acidophilic, and Halotolerant 'Thiobacillus prosperus' Type Strain DSM 5130.</title>
        <authorList>
            <person name="Ossandon F.J."/>
            <person name="Cardenas J.P."/>
            <person name="Corbett M."/>
            <person name="Quatrini R."/>
            <person name="Holmes D.S."/>
            <person name="Watkin E."/>
        </authorList>
    </citation>
    <scope>NUCLEOTIDE SEQUENCE [LARGE SCALE GENOMIC DNA]</scope>
    <source>
        <strain evidence="15 16">DSM 5130</strain>
    </source>
</reference>
<evidence type="ECO:0000256" key="7">
    <source>
        <dbReference type="ARBA" id="ARBA00022705"/>
    </source>
</evidence>
<dbReference type="GO" id="GO:0006271">
    <property type="term" value="P:DNA strand elongation involved in DNA replication"/>
    <property type="evidence" value="ECO:0007669"/>
    <property type="project" value="TreeGrafter"/>
</dbReference>
<dbReference type="Gene3D" id="3.70.10.10">
    <property type="match status" value="1"/>
</dbReference>
<keyword evidence="7" id="KW-0235">DNA replication</keyword>
<evidence type="ECO:0000256" key="10">
    <source>
        <dbReference type="ARBA" id="ARBA00030988"/>
    </source>
</evidence>
<dbReference type="RefSeq" id="WP_052064739.1">
    <property type="nucleotide sequence ID" value="NZ_JQSG02000004.1"/>
</dbReference>
<keyword evidence="6" id="KW-0548">Nucleotidyltransferase</keyword>
<dbReference type="PANTHER" id="PTHR30478:SF0">
    <property type="entry name" value="BETA SLIDING CLAMP"/>
    <property type="match status" value="1"/>
</dbReference>
<dbReference type="InterPro" id="IPR022637">
    <property type="entry name" value="DNA_polIII_beta_cen"/>
</dbReference>
<dbReference type="PANTHER" id="PTHR30478">
    <property type="entry name" value="DNA POLYMERASE III SUBUNIT BETA"/>
    <property type="match status" value="1"/>
</dbReference>
<dbReference type="InterPro" id="IPR022635">
    <property type="entry name" value="DNA_polIII_beta_C"/>
</dbReference>
<dbReference type="SUPFAM" id="SSF55979">
    <property type="entry name" value="DNA clamp"/>
    <property type="match status" value="3"/>
</dbReference>
<comment type="subcellular location">
    <subcellularLocation>
        <location evidence="1">Cytoplasm</location>
    </subcellularLocation>
</comment>
<dbReference type="GO" id="GO:0003677">
    <property type="term" value="F:DNA binding"/>
    <property type="evidence" value="ECO:0007669"/>
    <property type="project" value="UniProtKB-KW"/>
</dbReference>
<evidence type="ECO:0000313" key="16">
    <source>
        <dbReference type="Proteomes" id="UP000029273"/>
    </source>
</evidence>
<evidence type="ECO:0000259" key="13">
    <source>
        <dbReference type="Pfam" id="PF02767"/>
    </source>
</evidence>
<dbReference type="EMBL" id="JQSG02000004">
    <property type="protein sequence ID" value="OBS08961.1"/>
    <property type="molecule type" value="Genomic_DNA"/>
</dbReference>
<evidence type="ECO:0000256" key="6">
    <source>
        <dbReference type="ARBA" id="ARBA00022695"/>
    </source>
</evidence>
<dbReference type="InterPro" id="IPR046938">
    <property type="entry name" value="DNA_clamp_sf"/>
</dbReference>
<keyword evidence="9" id="KW-0238">DNA-binding</keyword>
<dbReference type="Proteomes" id="UP000029273">
    <property type="component" value="Unassembled WGS sequence"/>
</dbReference>
<evidence type="ECO:0000256" key="8">
    <source>
        <dbReference type="ARBA" id="ARBA00022932"/>
    </source>
</evidence>
<dbReference type="GO" id="GO:0009360">
    <property type="term" value="C:DNA polymerase III complex"/>
    <property type="evidence" value="ECO:0007669"/>
    <property type="project" value="InterPro"/>
</dbReference>
<keyword evidence="4" id="KW-0963">Cytoplasm</keyword>
<dbReference type="Pfam" id="PF02767">
    <property type="entry name" value="DNA_pol3_beta_2"/>
    <property type="match status" value="1"/>
</dbReference>
<dbReference type="InterPro" id="IPR001001">
    <property type="entry name" value="DNA_polIII_beta"/>
</dbReference>
<dbReference type="AlphaFoldDB" id="A0A1A6C329"/>
<proteinExistence type="inferred from homology"/>
<protein>
    <recommendedName>
        <fullName evidence="3">Beta sliding clamp</fullName>
    </recommendedName>
    <alternativeName>
        <fullName evidence="11">Beta-clamp processivity factor</fullName>
    </alternativeName>
    <alternativeName>
        <fullName evidence="10">DNA polymerase III beta sliding clamp subunit</fullName>
    </alternativeName>
</protein>
<gene>
    <name evidence="15" type="ORF">Thpro_022078</name>
</gene>
<keyword evidence="16" id="KW-1185">Reference proteome</keyword>
<sequence>MFKVERKALAEALGRLSTLVKRANVMPILSHVLVEATQDTLVITATDMKSWAYATLPAEGGSDPFTAPLDKLAAIASGGFGEYVEFARGKGAEPKVKVTCGRGHFTLSSYNSVDFPLPGKQAEDDVSVQMGASALHTAIKSAAMHAAENDVRTYLNGAYLQIDGGIATWVATDGHRCLVQSMIYTGDASGVSGIIPHAALTVLSRALPKSDETVVVKLNKRQARFEVDGFALTTILVDGTYPDYQRILAKEVPTPVVVNREQLREAVDLVGGFSDAKYRAVAAEVSQGKLTLKANSTGNADAGRIDIDADYEGESLTVGFLLGYLLDAISVLPGEEIRIHITSADRPMLLTGTEPDVSVTLSQYRL</sequence>
<comment type="similarity">
    <text evidence="2">Belongs to the beta sliding clamp family.</text>
</comment>
<dbReference type="Pfam" id="PF02768">
    <property type="entry name" value="DNA_pol3_beta_3"/>
    <property type="match status" value="1"/>
</dbReference>
<dbReference type="InterPro" id="IPR022634">
    <property type="entry name" value="DNA_polIII_beta_N"/>
</dbReference>
<keyword evidence="8" id="KW-0239">DNA-directed DNA polymerase</keyword>
<evidence type="ECO:0000256" key="4">
    <source>
        <dbReference type="ARBA" id="ARBA00022490"/>
    </source>
</evidence>
<keyword evidence="5" id="KW-0808">Transferase</keyword>
<evidence type="ECO:0000256" key="11">
    <source>
        <dbReference type="ARBA" id="ARBA00033276"/>
    </source>
</evidence>
<dbReference type="Gene3D" id="3.10.150.10">
    <property type="entry name" value="DNA Polymerase III, subunit A, domain 2"/>
    <property type="match status" value="1"/>
</dbReference>
<dbReference type="CDD" id="cd00140">
    <property type="entry name" value="beta_clamp"/>
    <property type="match status" value="1"/>
</dbReference>
<evidence type="ECO:0000259" key="14">
    <source>
        <dbReference type="Pfam" id="PF02768"/>
    </source>
</evidence>
<feature type="domain" description="DNA polymerase III beta sliding clamp N-terminal" evidence="12">
    <location>
        <begin position="2"/>
        <end position="116"/>
    </location>
</feature>
<feature type="domain" description="DNA polymerase III beta sliding clamp central" evidence="13">
    <location>
        <begin position="133"/>
        <end position="243"/>
    </location>
</feature>
<dbReference type="GO" id="GO:0003887">
    <property type="term" value="F:DNA-directed DNA polymerase activity"/>
    <property type="evidence" value="ECO:0007669"/>
    <property type="project" value="UniProtKB-KW"/>
</dbReference>
<dbReference type="GO" id="GO:0008408">
    <property type="term" value="F:3'-5' exonuclease activity"/>
    <property type="evidence" value="ECO:0007669"/>
    <property type="project" value="InterPro"/>
</dbReference>
<comment type="caution">
    <text evidence="15">The sequence shown here is derived from an EMBL/GenBank/DDBJ whole genome shotgun (WGS) entry which is preliminary data.</text>
</comment>
<dbReference type="OrthoDB" id="8421503at2"/>
<evidence type="ECO:0000256" key="3">
    <source>
        <dbReference type="ARBA" id="ARBA00021035"/>
    </source>
</evidence>
<dbReference type="GO" id="GO:0005737">
    <property type="term" value="C:cytoplasm"/>
    <property type="evidence" value="ECO:0007669"/>
    <property type="project" value="UniProtKB-SubCell"/>
</dbReference>
<dbReference type="Pfam" id="PF00712">
    <property type="entry name" value="DNA_pol3_beta"/>
    <property type="match status" value="1"/>
</dbReference>